<dbReference type="Proteomes" id="UP000035929">
    <property type="component" value="Unassembled WGS sequence"/>
</dbReference>
<feature type="transmembrane region" description="Helical" evidence="1">
    <location>
        <begin position="88"/>
        <end position="109"/>
    </location>
</feature>
<proteinExistence type="predicted"/>
<evidence type="ECO:0000256" key="1">
    <source>
        <dbReference type="SAM" id="Phobius"/>
    </source>
</evidence>
<comment type="caution">
    <text evidence="2">The sequence shown here is derived from an EMBL/GenBank/DDBJ whole genome shotgun (WGS) entry which is preliminary data.</text>
</comment>
<dbReference type="Pfam" id="PF10027">
    <property type="entry name" value="DUF2269"/>
    <property type="match status" value="1"/>
</dbReference>
<protein>
    <submittedName>
        <fullName evidence="2">Membrane protein</fullName>
    </submittedName>
</protein>
<evidence type="ECO:0000313" key="2">
    <source>
        <dbReference type="EMBL" id="KMO28780.1"/>
    </source>
</evidence>
<gene>
    <name evidence="2" type="ORF">VP06_26425</name>
</gene>
<dbReference type="RefSeq" id="WP_048466772.1">
    <property type="nucleotide sequence ID" value="NZ_LABX01000232.1"/>
</dbReference>
<keyword evidence="1" id="KW-0812">Transmembrane</keyword>
<reference evidence="2 3" key="1">
    <citation type="submission" date="2015-03" db="EMBL/GenBank/DDBJ databases">
        <title>Genome sequencing of Methylobacterium aquaticum DSM16371 type strain.</title>
        <authorList>
            <person name="Chaudhry V."/>
            <person name="Patil P.B."/>
        </authorList>
    </citation>
    <scope>NUCLEOTIDE SEQUENCE [LARGE SCALE GENOMIC DNA]</scope>
    <source>
        <strain evidence="2 3">DSM 16371</strain>
    </source>
</reference>
<keyword evidence="1" id="KW-0472">Membrane</keyword>
<dbReference type="OrthoDB" id="9786302at2"/>
<accession>A0A0J6S0U4</accession>
<evidence type="ECO:0000313" key="3">
    <source>
        <dbReference type="Proteomes" id="UP000035929"/>
    </source>
</evidence>
<feature type="transmembrane region" description="Helical" evidence="1">
    <location>
        <begin position="15"/>
        <end position="38"/>
    </location>
</feature>
<dbReference type="InterPro" id="IPR018729">
    <property type="entry name" value="DUF2269_transmembrane"/>
</dbReference>
<dbReference type="PATRIC" id="fig|270351.6.peg.3436"/>
<feature type="transmembrane region" description="Helical" evidence="1">
    <location>
        <begin position="45"/>
        <end position="68"/>
    </location>
</feature>
<feature type="transmembrane region" description="Helical" evidence="1">
    <location>
        <begin position="135"/>
        <end position="156"/>
    </location>
</feature>
<dbReference type="EMBL" id="LABX01000232">
    <property type="protein sequence ID" value="KMO28780.1"/>
    <property type="molecule type" value="Genomic_DNA"/>
</dbReference>
<dbReference type="AlphaFoldDB" id="A0A0J6S0U4"/>
<name>A0A0J6S0U4_9HYPH</name>
<keyword evidence="1" id="KW-1133">Transmembrane helix</keyword>
<sequence>MAWIDALPWIDLLRWLHVIGATVLFGTGAGIAFFMLLAHRTGDPVLVAHVAGTVVIADVLFTATAAVAQPLTGLVLAHRVGWPLTEGWLLASIGLYVVVGLFWLPVVAIQLRMRDLARAAAAEGRPLPAAYDRLFRIWFACGWPAFAAMLAILWLMTAKPSLDCPLSVDLSP</sequence>
<organism evidence="2 3">
    <name type="scientific">Methylobacterium aquaticum</name>
    <dbReference type="NCBI Taxonomy" id="270351"/>
    <lineage>
        <taxon>Bacteria</taxon>
        <taxon>Pseudomonadati</taxon>
        <taxon>Pseudomonadota</taxon>
        <taxon>Alphaproteobacteria</taxon>
        <taxon>Hyphomicrobiales</taxon>
        <taxon>Methylobacteriaceae</taxon>
        <taxon>Methylobacterium</taxon>
    </lineage>
</organism>